<protein>
    <recommendedName>
        <fullName evidence="2">non-specific serine/threonine protein kinase</fullName>
        <ecNumber evidence="2">2.7.11.1</ecNumber>
    </recommendedName>
</protein>
<dbReference type="InterPro" id="IPR001245">
    <property type="entry name" value="Ser-Thr/Tyr_kinase_cat_dom"/>
</dbReference>
<dbReference type="Proteomes" id="UP001634394">
    <property type="component" value="Unassembled WGS sequence"/>
</dbReference>
<dbReference type="InterPro" id="IPR000488">
    <property type="entry name" value="Death_dom"/>
</dbReference>
<feature type="region of interest" description="Disordered" evidence="12">
    <location>
        <begin position="984"/>
        <end position="1014"/>
    </location>
</feature>
<evidence type="ECO:0000313" key="16">
    <source>
        <dbReference type="Proteomes" id="UP001634394"/>
    </source>
</evidence>
<dbReference type="FunFam" id="1.10.510.10:FF:000754">
    <property type="entry name" value="Interleukin-1 receptor-associated kinase"/>
    <property type="match status" value="1"/>
</dbReference>
<dbReference type="GO" id="GO:0004674">
    <property type="term" value="F:protein serine/threonine kinase activity"/>
    <property type="evidence" value="ECO:0007669"/>
    <property type="project" value="UniProtKB-KW"/>
</dbReference>
<evidence type="ECO:0000259" key="14">
    <source>
        <dbReference type="PROSITE" id="PS50017"/>
    </source>
</evidence>
<dbReference type="Pfam" id="PF00531">
    <property type="entry name" value="Death"/>
    <property type="match status" value="1"/>
</dbReference>
<sequence length="1014" mass="114271">MAHDDYRLFPDMNVHDIPYSITHQICTSMDIDRGWEQLAGDIGYTMLQIKQFELEIKRTDGSPTKKLLWDWGTRGGTARELYDKLGRMKKIHARRLLEDIVNPVKNTVNDKKEEEKKNERLREAKENGLDSLKSLGSDALNYNRDNLPKPVPPKRKVENNQKEDVNLNTSKNDAKSTDKHFDDKDLKKLNTVTNSEAMKFNGMVGASFINECHAAGPASGKGLMDPSSLASLERIKSHLSSCASEDCISKMSEGDEEVARAMMSTHNFTYKELSQATNGFSEVHKLGEGAFGNVYLGELRHTKCAIKKLHQRNEEGTSFHISSELTALTKFRHENIVILYGFASDTNEVCLVYQYMQNGSLEDRLHCTKGTPPLDWEKRISIMRGAACGLQFLHTVDKKPLIHGDIKSANILLDRHFEAKIGDLGLAQHATGRSESGAYTHITKKQADTRQYQCRAYQAPEVLRGNGFSVKGDAYSFGVVLFEVCTGENAYDGKREGSDQKFLADYIHDQLEENLKINYMEMFRDKKAGQCTESVFNAIFLLGTHCTNEKKKDRPDMVKVYQELEQLEVAFNNQKLAKENEKMTSEMSRVTLMQPLSKQSAGNLFRPSSVTSDGGYISGTSSTSQLPNTAGGVSPSQVPSYQVVGAANGLLNPCSEDQLPEPWKLQLLYDKKNVINVPNLDGIEDSSNKNKSSELQNEKKKLAEIMKVNEQLKMVNRTPSPKSSELEEREVNQFKSDPKKLQEMKLFDSENLTSQDHDTKTLRRIYPSDPKKLAELHCFDNDISNCCSDSESAVINEANVDSYSQREGMVPMDGGLMSKGSCVNVPLESVNTEKNDSMFLDHLPDPRGCSFSADHFQPMQKSSSKCEAQRFAVVDEESRCIDVTSLDNNQPVKREMMALFEDYEANYGNDLEGGYLNEMCDEHGQFHFELDIDFSRVNKSESNVLTEVDDQTKNEHCFFDEGPQTVKQRSLLCEHQQKLAHYQSLQIGPTENEESATDQDVTHEPCEADEELFE</sequence>
<feature type="compositionally biased region" description="Basic and acidic residues" evidence="12">
    <location>
        <begin position="155"/>
        <end position="165"/>
    </location>
</feature>
<dbReference type="InterPro" id="IPR011029">
    <property type="entry name" value="DEATH-like_dom_sf"/>
</dbReference>
<evidence type="ECO:0000256" key="7">
    <source>
        <dbReference type="ARBA" id="ARBA00022840"/>
    </source>
</evidence>
<dbReference type="EMBL" id="JBJQND010000015">
    <property type="protein sequence ID" value="KAL3851639.1"/>
    <property type="molecule type" value="Genomic_DNA"/>
</dbReference>
<feature type="compositionally biased region" description="Basic and acidic residues" evidence="12">
    <location>
        <begin position="108"/>
        <end position="128"/>
    </location>
</feature>
<comment type="catalytic activity">
    <reaction evidence="8">
        <text>L-threonyl-[protein] + ATP = O-phospho-L-threonyl-[protein] + ADP + H(+)</text>
        <dbReference type="Rhea" id="RHEA:46608"/>
        <dbReference type="Rhea" id="RHEA-COMP:11060"/>
        <dbReference type="Rhea" id="RHEA-COMP:11605"/>
        <dbReference type="ChEBI" id="CHEBI:15378"/>
        <dbReference type="ChEBI" id="CHEBI:30013"/>
        <dbReference type="ChEBI" id="CHEBI:30616"/>
        <dbReference type="ChEBI" id="CHEBI:61977"/>
        <dbReference type="ChEBI" id="CHEBI:456216"/>
        <dbReference type="EC" id="2.7.11.1"/>
    </reaction>
</comment>
<comment type="catalytic activity">
    <reaction evidence="9">
        <text>L-seryl-[protein] + ATP = O-phospho-L-seryl-[protein] + ADP + H(+)</text>
        <dbReference type="Rhea" id="RHEA:17989"/>
        <dbReference type="Rhea" id="RHEA-COMP:9863"/>
        <dbReference type="Rhea" id="RHEA-COMP:11604"/>
        <dbReference type="ChEBI" id="CHEBI:15378"/>
        <dbReference type="ChEBI" id="CHEBI:29999"/>
        <dbReference type="ChEBI" id="CHEBI:30616"/>
        <dbReference type="ChEBI" id="CHEBI:83421"/>
        <dbReference type="ChEBI" id="CHEBI:456216"/>
        <dbReference type="EC" id="2.7.11.1"/>
    </reaction>
</comment>
<evidence type="ECO:0000256" key="9">
    <source>
        <dbReference type="ARBA" id="ARBA00048679"/>
    </source>
</evidence>
<keyword evidence="5 10" id="KW-0547">Nucleotide-binding</keyword>
<keyword evidence="6" id="KW-0418">Kinase</keyword>
<dbReference type="GO" id="GO:0005524">
    <property type="term" value="F:ATP binding"/>
    <property type="evidence" value="ECO:0007669"/>
    <property type="project" value="UniProtKB-UniRule"/>
</dbReference>
<evidence type="ECO:0000256" key="5">
    <source>
        <dbReference type="ARBA" id="ARBA00022741"/>
    </source>
</evidence>
<evidence type="ECO:0000256" key="12">
    <source>
        <dbReference type="SAM" id="MobiDB-lite"/>
    </source>
</evidence>
<dbReference type="PROSITE" id="PS50011">
    <property type="entry name" value="PROTEIN_KINASE_DOM"/>
    <property type="match status" value="1"/>
</dbReference>
<dbReference type="InterPro" id="IPR011009">
    <property type="entry name" value="Kinase-like_dom_sf"/>
</dbReference>
<dbReference type="EC" id="2.7.11.1" evidence="2"/>
<accession>A0ABD3UQ51</accession>
<dbReference type="SUPFAM" id="SSF56112">
    <property type="entry name" value="Protein kinase-like (PK-like)"/>
    <property type="match status" value="1"/>
</dbReference>
<dbReference type="PANTHER" id="PTHR27001:SF939">
    <property type="entry name" value="INTERLEUKIN 1 RECEPTOR ASSOCIATED KINASE 1"/>
    <property type="match status" value="1"/>
</dbReference>
<dbReference type="Gene3D" id="1.10.510.10">
    <property type="entry name" value="Transferase(Phosphotransferase) domain 1"/>
    <property type="match status" value="1"/>
</dbReference>
<keyword evidence="7 10" id="KW-0067">ATP-binding</keyword>
<dbReference type="SMART" id="SM00005">
    <property type="entry name" value="DEATH"/>
    <property type="match status" value="1"/>
</dbReference>
<evidence type="ECO:0000256" key="6">
    <source>
        <dbReference type="ARBA" id="ARBA00022777"/>
    </source>
</evidence>
<dbReference type="CDD" id="cd14066">
    <property type="entry name" value="STKc_IRAK"/>
    <property type="match status" value="1"/>
</dbReference>
<keyword evidence="11" id="KW-0175">Coiled coil</keyword>
<dbReference type="GO" id="GO:0045087">
    <property type="term" value="P:innate immune response"/>
    <property type="evidence" value="ECO:0007669"/>
    <property type="project" value="UniProtKB-ARBA"/>
</dbReference>
<feature type="domain" description="Protein kinase" evidence="13">
    <location>
        <begin position="280"/>
        <end position="567"/>
    </location>
</feature>
<dbReference type="Gene3D" id="1.10.533.10">
    <property type="entry name" value="Death Domain, Fas"/>
    <property type="match status" value="1"/>
</dbReference>
<dbReference type="SMART" id="SM00220">
    <property type="entry name" value="S_TKc"/>
    <property type="match status" value="1"/>
</dbReference>
<dbReference type="GO" id="GO:0031349">
    <property type="term" value="P:positive regulation of defense response"/>
    <property type="evidence" value="ECO:0007669"/>
    <property type="project" value="UniProtKB-ARBA"/>
</dbReference>
<keyword evidence="3" id="KW-0723">Serine/threonine-protein kinase</keyword>
<gene>
    <name evidence="15" type="ORF">ACJMK2_015371</name>
</gene>
<feature type="region of interest" description="Disordered" evidence="12">
    <location>
        <begin position="108"/>
        <end position="180"/>
    </location>
</feature>
<dbReference type="AlphaFoldDB" id="A0ABD3UQ51"/>
<feature type="coiled-coil region" evidence="11">
    <location>
        <begin position="688"/>
        <end position="715"/>
    </location>
</feature>
<dbReference type="InterPro" id="IPR017441">
    <property type="entry name" value="Protein_kinase_ATP_BS"/>
</dbReference>
<keyword evidence="4" id="KW-0808">Transferase</keyword>
<feature type="region of interest" description="Disordered" evidence="12">
    <location>
        <begin position="716"/>
        <end position="737"/>
    </location>
</feature>
<organism evidence="15 16">
    <name type="scientific">Sinanodonta woodiana</name>
    <name type="common">Chinese pond mussel</name>
    <name type="synonym">Anodonta woodiana</name>
    <dbReference type="NCBI Taxonomy" id="1069815"/>
    <lineage>
        <taxon>Eukaryota</taxon>
        <taxon>Metazoa</taxon>
        <taxon>Spiralia</taxon>
        <taxon>Lophotrochozoa</taxon>
        <taxon>Mollusca</taxon>
        <taxon>Bivalvia</taxon>
        <taxon>Autobranchia</taxon>
        <taxon>Heteroconchia</taxon>
        <taxon>Palaeoheterodonta</taxon>
        <taxon>Unionida</taxon>
        <taxon>Unionoidea</taxon>
        <taxon>Unionidae</taxon>
        <taxon>Unioninae</taxon>
        <taxon>Sinanodonta</taxon>
    </lineage>
</organism>
<evidence type="ECO:0000313" key="15">
    <source>
        <dbReference type="EMBL" id="KAL3851639.1"/>
    </source>
</evidence>
<dbReference type="SUPFAM" id="SSF47986">
    <property type="entry name" value="DEATH domain"/>
    <property type="match status" value="1"/>
</dbReference>
<keyword evidence="16" id="KW-1185">Reference proteome</keyword>
<dbReference type="PANTHER" id="PTHR27001">
    <property type="entry name" value="OS01G0253100 PROTEIN"/>
    <property type="match status" value="1"/>
</dbReference>
<comment type="caution">
    <text evidence="15">The sequence shown here is derived from an EMBL/GenBank/DDBJ whole genome shotgun (WGS) entry which is preliminary data.</text>
</comment>
<dbReference type="InterPro" id="IPR000719">
    <property type="entry name" value="Prot_kinase_dom"/>
</dbReference>
<evidence type="ECO:0000256" key="2">
    <source>
        <dbReference type="ARBA" id="ARBA00012513"/>
    </source>
</evidence>
<feature type="binding site" evidence="10">
    <location>
        <position position="308"/>
    </location>
    <ligand>
        <name>ATP</name>
        <dbReference type="ChEBI" id="CHEBI:30616"/>
    </ligand>
</feature>
<dbReference type="Pfam" id="PF07714">
    <property type="entry name" value="PK_Tyr_Ser-Thr"/>
    <property type="match status" value="1"/>
</dbReference>
<dbReference type="Gene3D" id="3.30.200.20">
    <property type="entry name" value="Phosphorylase Kinase, domain 1"/>
    <property type="match status" value="1"/>
</dbReference>
<dbReference type="PROSITE" id="PS00107">
    <property type="entry name" value="PROTEIN_KINASE_ATP"/>
    <property type="match status" value="1"/>
</dbReference>
<feature type="domain" description="Death" evidence="14">
    <location>
        <begin position="35"/>
        <end position="104"/>
    </location>
</feature>
<reference evidence="15 16" key="1">
    <citation type="submission" date="2024-11" db="EMBL/GenBank/DDBJ databases">
        <title>Chromosome-level genome assembly of the freshwater bivalve Anodonta woodiana.</title>
        <authorList>
            <person name="Chen X."/>
        </authorList>
    </citation>
    <scope>NUCLEOTIDE SEQUENCE [LARGE SCALE GENOMIC DNA]</scope>
    <source>
        <strain evidence="15">MN2024</strain>
        <tissue evidence="15">Gills</tissue>
    </source>
</reference>
<dbReference type="GO" id="GO:1902533">
    <property type="term" value="P:positive regulation of intracellular signal transduction"/>
    <property type="evidence" value="ECO:0007669"/>
    <property type="project" value="UniProtKB-ARBA"/>
</dbReference>
<feature type="region of interest" description="Disordered" evidence="12">
    <location>
        <begin position="612"/>
        <end position="634"/>
    </location>
</feature>
<dbReference type="PROSITE" id="PS50017">
    <property type="entry name" value="DEATH_DOMAIN"/>
    <property type="match status" value="1"/>
</dbReference>
<feature type="compositionally biased region" description="Polar residues" evidence="12">
    <location>
        <begin position="612"/>
        <end position="628"/>
    </location>
</feature>
<name>A0ABD3UQ51_SINWO</name>
<evidence type="ECO:0000256" key="8">
    <source>
        <dbReference type="ARBA" id="ARBA00047899"/>
    </source>
</evidence>
<proteinExistence type="inferred from homology"/>
<evidence type="ECO:0000256" key="10">
    <source>
        <dbReference type="PROSITE-ProRule" id="PRU10141"/>
    </source>
</evidence>
<evidence type="ECO:0000256" key="1">
    <source>
        <dbReference type="ARBA" id="ARBA00008718"/>
    </source>
</evidence>
<dbReference type="InterPro" id="IPR008271">
    <property type="entry name" value="Ser/Thr_kinase_AS"/>
</dbReference>
<evidence type="ECO:0000256" key="11">
    <source>
        <dbReference type="SAM" id="Coils"/>
    </source>
</evidence>
<evidence type="ECO:0000256" key="3">
    <source>
        <dbReference type="ARBA" id="ARBA00022527"/>
    </source>
</evidence>
<feature type="compositionally biased region" description="Basic and acidic residues" evidence="12">
    <location>
        <begin position="724"/>
        <end position="737"/>
    </location>
</feature>
<evidence type="ECO:0000256" key="4">
    <source>
        <dbReference type="ARBA" id="ARBA00022679"/>
    </source>
</evidence>
<evidence type="ECO:0000259" key="13">
    <source>
        <dbReference type="PROSITE" id="PS50011"/>
    </source>
</evidence>
<dbReference type="PROSITE" id="PS00108">
    <property type="entry name" value="PROTEIN_KINASE_ST"/>
    <property type="match status" value="1"/>
</dbReference>
<dbReference type="GO" id="GO:0009893">
    <property type="term" value="P:positive regulation of metabolic process"/>
    <property type="evidence" value="ECO:0007669"/>
    <property type="project" value="UniProtKB-ARBA"/>
</dbReference>
<comment type="similarity">
    <text evidence="1">Belongs to the protein kinase superfamily. TKL Ser/Thr protein kinase family. Pelle subfamily.</text>
</comment>